<dbReference type="Proteomes" id="UP000095185">
    <property type="component" value="Chromosome"/>
</dbReference>
<dbReference type="GO" id="GO:0003677">
    <property type="term" value="F:DNA binding"/>
    <property type="evidence" value="ECO:0007669"/>
    <property type="project" value="InterPro"/>
</dbReference>
<reference evidence="2" key="1">
    <citation type="submission" date="2016-09" db="EMBL/GenBank/DDBJ databases">
        <title>Genome sequence of Chlorobaculum limnaeum.</title>
        <authorList>
            <person name="Liu Z."/>
            <person name="Tank M."/>
            <person name="Bryant D.A."/>
        </authorList>
    </citation>
    <scope>NUCLEOTIDE SEQUENCE [LARGE SCALE GENOMIC DNA]</scope>
    <source>
        <strain evidence="2">DSM 1677</strain>
    </source>
</reference>
<protein>
    <recommendedName>
        <fullName evidence="1">Restriction endonuclease type II EcoRII C-terminal domain-containing protein</fullName>
    </recommendedName>
</protein>
<dbReference type="EMBL" id="CP017305">
    <property type="protein sequence ID" value="AOS83827.1"/>
    <property type="molecule type" value="Genomic_DNA"/>
</dbReference>
<evidence type="ECO:0000313" key="2">
    <source>
        <dbReference type="EMBL" id="AOS83827.1"/>
    </source>
</evidence>
<dbReference type="AlphaFoldDB" id="A0A1D8D402"/>
<sequence>MLTAQQGVSLNQFREMRAHDVQLVVPAEIIKLYHKDIRSEIMTLDGFLIEVKTLERKST</sequence>
<dbReference type="InterPro" id="IPR015109">
    <property type="entry name" value="Restrct_endonuc_II_EcoRII_C"/>
</dbReference>
<organism evidence="2 3">
    <name type="scientific">Chlorobaculum limnaeum</name>
    <dbReference type="NCBI Taxonomy" id="274537"/>
    <lineage>
        <taxon>Bacteria</taxon>
        <taxon>Pseudomonadati</taxon>
        <taxon>Chlorobiota</taxon>
        <taxon>Chlorobiia</taxon>
        <taxon>Chlorobiales</taxon>
        <taxon>Chlorobiaceae</taxon>
        <taxon>Chlorobaculum</taxon>
    </lineage>
</organism>
<dbReference type="InterPro" id="IPR038365">
    <property type="entry name" value="EcoRII_C_sf"/>
</dbReference>
<evidence type="ECO:0000259" key="1">
    <source>
        <dbReference type="Pfam" id="PF09019"/>
    </source>
</evidence>
<name>A0A1D8D402_CHLLM</name>
<dbReference type="KEGG" id="clz:BIU88_06490"/>
<dbReference type="SUPFAM" id="SSF52980">
    <property type="entry name" value="Restriction endonuclease-like"/>
    <property type="match status" value="1"/>
</dbReference>
<feature type="domain" description="Restriction endonuclease type II EcoRII C-terminal" evidence="1">
    <location>
        <begin position="1"/>
        <end position="48"/>
    </location>
</feature>
<evidence type="ECO:0000313" key="3">
    <source>
        <dbReference type="Proteomes" id="UP000095185"/>
    </source>
</evidence>
<dbReference type="STRING" id="274537.BIU88_06490"/>
<dbReference type="Gene3D" id="3.40.91.80">
    <property type="match status" value="1"/>
</dbReference>
<dbReference type="GO" id="GO:0009036">
    <property type="term" value="F:type II site-specific deoxyribonuclease activity"/>
    <property type="evidence" value="ECO:0007669"/>
    <property type="project" value="InterPro"/>
</dbReference>
<accession>A0A1D8D402</accession>
<proteinExistence type="predicted"/>
<dbReference type="InterPro" id="IPR011335">
    <property type="entry name" value="Restrct_endonuc-II-like"/>
</dbReference>
<keyword evidence="3" id="KW-1185">Reference proteome</keyword>
<dbReference type="Pfam" id="PF09019">
    <property type="entry name" value="EcoRII-C"/>
    <property type="match status" value="1"/>
</dbReference>
<dbReference type="GO" id="GO:0009307">
    <property type="term" value="P:DNA restriction-modification system"/>
    <property type="evidence" value="ECO:0007669"/>
    <property type="project" value="InterPro"/>
</dbReference>
<gene>
    <name evidence="2" type="ORF">BIU88_06490</name>
</gene>